<organism evidence="1 2">
    <name type="scientific">Heterodermia speciosa</name>
    <dbReference type="NCBI Taxonomy" id="116794"/>
    <lineage>
        <taxon>Eukaryota</taxon>
        <taxon>Fungi</taxon>
        <taxon>Dikarya</taxon>
        <taxon>Ascomycota</taxon>
        <taxon>Pezizomycotina</taxon>
        <taxon>Lecanoromycetes</taxon>
        <taxon>OSLEUM clade</taxon>
        <taxon>Lecanoromycetidae</taxon>
        <taxon>Caliciales</taxon>
        <taxon>Physciaceae</taxon>
        <taxon>Heterodermia</taxon>
    </lineage>
</organism>
<gene>
    <name evidence="1" type="ORF">HETSPECPRED_006349</name>
</gene>
<dbReference type="AlphaFoldDB" id="A0A8H3IU17"/>
<dbReference type="EMBL" id="CAJPDS010000041">
    <property type="protein sequence ID" value="CAF9926499.1"/>
    <property type="molecule type" value="Genomic_DNA"/>
</dbReference>
<dbReference type="Proteomes" id="UP000664521">
    <property type="component" value="Unassembled WGS sequence"/>
</dbReference>
<name>A0A8H3IU17_9LECA</name>
<keyword evidence="2" id="KW-1185">Reference proteome</keyword>
<reference evidence="1" key="1">
    <citation type="submission" date="2021-03" db="EMBL/GenBank/DDBJ databases">
        <authorList>
            <person name="Tagirdzhanova G."/>
        </authorList>
    </citation>
    <scope>NUCLEOTIDE SEQUENCE</scope>
</reference>
<protein>
    <submittedName>
        <fullName evidence="1">Uncharacterized protein</fullName>
    </submittedName>
</protein>
<comment type="caution">
    <text evidence="1">The sequence shown here is derived from an EMBL/GenBank/DDBJ whole genome shotgun (WGS) entry which is preliminary data.</text>
</comment>
<proteinExistence type="predicted"/>
<evidence type="ECO:0000313" key="1">
    <source>
        <dbReference type="EMBL" id="CAF9926499.1"/>
    </source>
</evidence>
<accession>A0A8H3IU17</accession>
<sequence>MADQQVRAIQQCSQASLNVDCFNCDATYLATGACLPGLYAYQFTLTNSEGYTAVPLNVTVQIYEQAAHEKSEQITAVLVAQHVHISACSVQNQQADLGTPACKVQHQHAVLEVGACNVQHQHAVLEVGACNVQNQHADLGTPACNVQHQHAVLEQEVFMRCIPVLLADISLDACRDGMPLVAQGNNGTVVCVSKLQAFPGCALAASTSFVKSSAKIESTTVESTSAMSQQQLQTVALTACSLVHRLVKKMVDVQGQVVGSVLFASNASTRGDTALEAAKVATNGSSYNSLLTQAATTSLNSWTSSNTSAALLAGSSYEGISIPANFTYTLLNVTNVQVGIHGLHCSSMTSAGCSPNACMPCEPEDQTRRQIAVELLQPRYAFFLAPV</sequence>
<evidence type="ECO:0000313" key="2">
    <source>
        <dbReference type="Proteomes" id="UP000664521"/>
    </source>
</evidence>